<feature type="transmembrane region" description="Helical" evidence="1">
    <location>
        <begin position="77"/>
        <end position="97"/>
    </location>
</feature>
<name>A0A0C9NGE0_SPHPI</name>
<keyword evidence="1" id="KW-1133">Transmembrane helix</keyword>
<evidence type="ECO:0000313" key="3">
    <source>
        <dbReference type="Proteomes" id="UP000032025"/>
    </source>
</evidence>
<dbReference type="Proteomes" id="UP000032025">
    <property type="component" value="Unassembled WGS sequence"/>
</dbReference>
<feature type="transmembrane region" description="Helical" evidence="1">
    <location>
        <begin position="46"/>
        <end position="65"/>
    </location>
</feature>
<gene>
    <name evidence="2" type="ORF">SP6_26_00210</name>
</gene>
<comment type="caution">
    <text evidence="2">The sequence shown here is derived from an EMBL/GenBank/DDBJ whole genome shotgun (WGS) entry which is preliminary data.</text>
</comment>
<accession>A0A0C9NGE0</accession>
<proteinExistence type="predicted"/>
<keyword evidence="1" id="KW-0472">Membrane</keyword>
<evidence type="ECO:0000313" key="2">
    <source>
        <dbReference type="EMBL" id="GAN13758.1"/>
    </source>
</evidence>
<reference evidence="2 3" key="1">
    <citation type="submission" date="2014-08" db="EMBL/GenBank/DDBJ databases">
        <title>Whole genome shotgun sequence of Sphingomonas paucimobilis NBRC 13935.</title>
        <authorList>
            <person name="Hosoyama A."/>
            <person name="Hashimoto M."/>
            <person name="Hosoyama Y."/>
            <person name="Noguchi M."/>
            <person name="Uohara A."/>
            <person name="Ohji S."/>
            <person name="Katano-Makiyama Y."/>
            <person name="Ichikawa N."/>
            <person name="Kimura A."/>
            <person name="Yamazoe A."/>
            <person name="Fujita N."/>
        </authorList>
    </citation>
    <scope>NUCLEOTIDE SEQUENCE [LARGE SCALE GENOMIC DNA]</scope>
    <source>
        <strain evidence="2 3">NBRC 13935</strain>
    </source>
</reference>
<sequence>MAGPCGPESLLSIVGALRYKGRGLTGQGCMTPTRHDHRVMPAPRHLLLWGVLALLLTAPLIAMQFTDEVRWTPYDFAAGALLLGGLGLSVELVLRWFRRPRQRLLAIGAALSVVTLIWLDGAVGIF</sequence>
<dbReference type="AlphaFoldDB" id="A0A0C9NGE0"/>
<feature type="transmembrane region" description="Helical" evidence="1">
    <location>
        <begin position="104"/>
        <end position="125"/>
    </location>
</feature>
<keyword evidence="3" id="KW-1185">Reference proteome</keyword>
<protein>
    <submittedName>
        <fullName evidence="2">DNA, contig: SP626</fullName>
    </submittedName>
</protein>
<evidence type="ECO:0000256" key="1">
    <source>
        <dbReference type="SAM" id="Phobius"/>
    </source>
</evidence>
<keyword evidence="1" id="KW-0812">Transmembrane</keyword>
<organism evidence="2 3">
    <name type="scientific">Sphingomonas paucimobilis NBRC 13935</name>
    <dbReference type="NCBI Taxonomy" id="1219050"/>
    <lineage>
        <taxon>Bacteria</taxon>
        <taxon>Pseudomonadati</taxon>
        <taxon>Pseudomonadota</taxon>
        <taxon>Alphaproteobacteria</taxon>
        <taxon>Sphingomonadales</taxon>
        <taxon>Sphingomonadaceae</taxon>
        <taxon>Sphingomonas</taxon>
    </lineage>
</organism>
<dbReference type="EMBL" id="BBJS01000026">
    <property type="protein sequence ID" value="GAN13758.1"/>
    <property type="molecule type" value="Genomic_DNA"/>
</dbReference>